<evidence type="ECO:0000256" key="8">
    <source>
        <dbReference type="ARBA" id="ARBA00022771"/>
    </source>
</evidence>
<evidence type="ECO:0000256" key="16">
    <source>
        <dbReference type="PROSITE-ProRule" id="PRU00508"/>
    </source>
</evidence>
<dbReference type="AlphaFoldDB" id="A0A3B3RR93"/>
<evidence type="ECO:0000256" key="10">
    <source>
        <dbReference type="ARBA" id="ARBA00022833"/>
    </source>
</evidence>
<dbReference type="GO" id="GO:0061630">
    <property type="term" value="F:ubiquitin protein ligase activity"/>
    <property type="evidence" value="ECO:0007669"/>
    <property type="project" value="UniProtKB-EC"/>
</dbReference>
<evidence type="ECO:0000256" key="11">
    <source>
        <dbReference type="ARBA" id="ARBA00022843"/>
    </source>
</evidence>
<evidence type="ECO:0000256" key="6">
    <source>
        <dbReference type="ARBA" id="ARBA00022679"/>
    </source>
</evidence>
<sequence length="401" mass="45499">MALNGEEESTVSLVDVLEEDDELEDIAYAVLGASDPDKCSYPQGYVKRQALYACSTCTPKGAEPAGICLACSYKCHEGHDLFELYTKRNFRCDCGNAKFEGLECKLFPEKDKVNPNNKYNHNFFGLYCTCDRPYPDPEDQVPDEMIQCIVCEDWFHGRHLGCTLAECVELQEMVCEVCMNKAPFLWNYADHIAEPPVTKVSPSKEEMEVKVDDSDDKKTEESAGPDPSTSSSLLEKVPTDRLSGCKRTHEQMVELPCTAAEQCKLERMKAQGVCRPRAGAVFWPYVWRSQLCTCISCKRAYVANGVPFLLDESDTVLAYENRGRSERGASDPLLTALNALNHVQQLEVIYEFNDMKAELKDYLQRFVEEGKVVAPEDIQQFFEELQSRKRRRTNVSQYYCS</sequence>
<comment type="catalytic activity">
    <reaction evidence="1">
        <text>S-ubiquitinyl-[E2 ubiquitin-conjugating enzyme]-L-cysteine + [acceptor protein]-L-lysine = [E2 ubiquitin-conjugating enzyme]-L-cysteine + N(6)-ubiquitinyl-[acceptor protein]-L-lysine.</text>
        <dbReference type="EC" id="2.3.2.27"/>
    </reaction>
</comment>
<reference evidence="19" key="2">
    <citation type="submission" date="2025-09" db="UniProtKB">
        <authorList>
            <consortium name="Ensembl"/>
        </authorList>
    </citation>
    <scope>IDENTIFICATION</scope>
</reference>
<keyword evidence="10" id="KW-0862">Zinc</keyword>
<proteinExistence type="predicted"/>
<keyword evidence="11" id="KW-0832">Ubl conjugation</keyword>
<keyword evidence="8" id="KW-0863">Zinc-finger</keyword>
<dbReference type="InterPro" id="IPR011011">
    <property type="entry name" value="Znf_FYVE_PHD"/>
</dbReference>
<keyword evidence="6" id="KW-0808">Transferase</keyword>
<dbReference type="CDD" id="cd19677">
    <property type="entry name" value="UBR-box_UBR7"/>
    <property type="match status" value="1"/>
</dbReference>
<dbReference type="Pfam" id="PF02207">
    <property type="entry name" value="zf-UBR"/>
    <property type="match status" value="1"/>
</dbReference>
<keyword evidence="9" id="KW-0833">Ubl conjugation pathway</keyword>
<dbReference type="InterPro" id="IPR013083">
    <property type="entry name" value="Znf_RING/FYVE/PHD"/>
</dbReference>
<evidence type="ECO:0000256" key="17">
    <source>
        <dbReference type="SAM" id="MobiDB-lite"/>
    </source>
</evidence>
<keyword evidence="7" id="KW-0479">Metal-binding</keyword>
<keyword evidence="5" id="KW-0597">Phosphoprotein</keyword>
<dbReference type="Gene3D" id="3.30.40.10">
    <property type="entry name" value="Zinc/RING finger domain, C3HC4 (zinc finger)"/>
    <property type="match status" value="1"/>
</dbReference>
<evidence type="ECO:0000256" key="4">
    <source>
        <dbReference type="ARBA" id="ARBA00022499"/>
    </source>
</evidence>
<dbReference type="STRING" id="1676925.ENSPKIP00000020813"/>
<evidence type="ECO:0000256" key="1">
    <source>
        <dbReference type="ARBA" id="ARBA00000900"/>
    </source>
</evidence>
<organism evidence="19 20">
    <name type="scientific">Paramormyrops kingsleyae</name>
    <dbReference type="NCBI Taxonomy" id="1676925"/>
    <lineage>
        <taxon>Eukaryota</taxon>
        <taxon>Metazoa</taxon>
        <taxon>Chordata</taxon>
        <taxon>Craniata</taxon>
        <taxon>Vertebrata</taxon>
        <taxon>Euteleostomi</taxon>
        <taxon>Actinopterygii</taxon>
        <taxon>Neopterygii</taxon>
        <taxon>Teleostei</taxon>
        <taxon>Osteoglossocephala</taxon>
        <taxon>Osteoglossomorpha</taxon>
        <taxon>Osteoglossiformes</taxon>
        <taxon>Mormyridae</taxon>
        <taxon>Paramormyrops</taxon>
    </lineage>
</organism>
<dbReference type="Proteomes" id="UP000261540">
    <property type="component" value="Unplaced"/>
</dbReference>
<evidence type="ECO:0000313" key="19">
    <source>
        <dbReference type="Ensembl" id="ENSPKIP00000020813.1"/>
    </source>
</evidence>
<dbReference type="InterPro" id="IPR003126">
    <property type="entry name" value="Znf_UBR"/>
</dbReference>
<dbReference type="GO" id="GO:0005737">
    <property type="term" value="C:cytoplasm"/>
    <property type="evidence" value="ECO:0007669"/>
    <property type="project" value="TreeGrafter"/>
</dbReference>
<dbReference type="Ensembl" id="ENSPKIT00000001436.1">
    <property type="protein sequence ID" value="ENSPKIP00000020813.1"/>
    <property type="gene ID" value="ENSPKIG00000005459.1"/>
</dbReference>
<dbReference type="CDD" id="cd15542">
    <property type="entry name" value="PHD_UBR7"/>
    <property type="match status" value="1"/>
</dbReference>
<evidence type="ECO:0000256" key="5">
    <source>
        <dbReference type="ARBA" id="ARBA00022553"/>
    </source>
</evidence>
<evidence type="ECO:0000256" key="2">
    <source>
        <dbReference type="ARBA" id="ARBA00004906"/>
    </source>
</evidence>
<dbReference type="SUPFAM" id="SSF57903">
    <property type="entry name" value="FYVE/PHD zinc finger"/>
    <property type="match status" value="1"/>
</dbReference>
<evidence type="ECO:0000256" key="15">
    <source>
        <dbReference type="ARBA" id="ARBA00083573"/>
    </source>
</evidence>
<dbReference type="EC" id="2.3.2.27" evidence="3"/>
<comment type="function">
    <text evidence="12">E3 ubiquitin-protein ligase which is a component of the N-end rule pathway. Recognizes and binds to proteins bearing specific N-terminal residues that are destabilizing according to the N-end rule, leading to their ubiquitination and subsequent degradation.</text>
</comment>
<dbReference type="PROSITE" id="PS51157">
    <property type="entry name" value="ZF_UBR"/>
    <property type="match status" value="1"/>
</dbReference>
<name>A0A3B3RR93_9TELE</name>
<evidence type="ECO:0000259" key="18">
    <source>
        <dbReference type="PROSITE" id="PS51157"/>
    </source>
</evidence>
<comment type="pathway">
    <text evidence="2">Protein modification; protein ubiquitination.</text>
</comment>
<evidence type="ECO:0000256" key="9">
    <source>
        <dbReference type="ARBA" id="ARBA00022786"/>
    </source>
</evidence>
<accession>A0A3B3RR93</accession>
<dbReference type="InterPro" id="IPR040204">
    <property type="entry name" value="UBR7"/>
</dbReference>
<feature type="zinc finger region" description="UBR-type" evidence="16">
    <location>
        <begin position="37"/>
        <end position="109"/>
    </location>
</feature>
<keyword evidence="4" id="KW-1017">Isopeptide bond</keyword>
<feature type="region of interest" description="Disordered" evidence="17">
    <location>
        <begin position="199"/>
        <end position="235"/>
    </location>
</feature>
<evidence type="ECO:0000256" key="7">
    <source>
        <dbReference type="ARBA" id="ARBA00022723"/>
    </source>
</evidence>
<dbReference type="PANTHER" id="PTHR13513">
    <property type="entry name" value="E3 UBIQUITIN-PROTEIN LIGASE UBR7"/>
    <property type="match status" value="1"/>
</dbReference>
<dbReference type="OrthoDB" id="10262564at2759"/>
<evidence type="ECO:0000256" key="3">
    <source>
        <dbReference type="ARBA" id="ARBA00012483"/>
    </source>
</evidence>
<evidence type="ECO:0000256" key="13">
    <source>
        <dbReference type="ARBA" id="ARBA00071060"/>
    </source>
</evidence>
<feature type="compositionally biased region" description="Basic and acidic residues" evidence="17">
    <location>
        <begin position="202"/>
        <end position="221"/>
    </location>
</feature>
<dbReference type="GeneTree" id="ENSGT00390000017610"/>
<protein>
    <recommendedName>
        <fullName evidence="13">Putative E3 ubiquitin-protein ligase UBR7</fullName>
        <ecNumber evidence="3">2.3.2.27</ecNumber>
    </recommendedName>
    <alternativeName>
        <fullName evidence="14">N-recognin-7</fullName>
    </alternativeName>
    <alternativeName>
        <fullName evidence="15">RING-type E3 ubiquitin transferase UBR7</fullName>
    </alternativeName>
</protein>
<dbReference type="InterPro" id="IPR047506">
    <property type="entry name" value="UBR7-like_UBR-box"/>
</dbReference>
<evidence type="ECO:0000256" key="12">
    <source>
        <dbReference type="ARBA" id="ARBA00055627"/>
    </source>
</evidence>
<reference evidence="19" key="1">
    <citation type="submission" date="2025-08" db="UniProtKB">
        <authorList>
            <consortium name="Ensembl"/>
        </authorList>
    </citation>
    <scope>IDENTIFICATION</scope>
</reference>
<dbReference type="GO" id="GO:0008270">
    <property type="term" value="F:zinc ion binding"/>
    <property type="evidence" value="ECO:0007669"/>
    <property type="project" value="UniProtKB-KW"/>
</dbReference>
<dbReference type="SMART" id="SM00396">
    <property type="entry name" value="ZnF_UBR1"/>
    <property type="match status" value="1"/>
</dbReference>
<evidence type="ECO:0000313" key="20">
    <source>
        <dbReference type="Proteomes" id="UP000261540"/>
    </source>
</evidence>
<feature type="domain" description="UBR-type" evidence="18">
    <location>
        <begin position="37"/>
        <end position="109"/>
    </location>
</feature>
<dbReference type="PANTHER" id="PTHR13513:SF9">
    <property type="entry name" value="E3 UBIQUITIN-PROTEIN LIGASE UBR7-RELATED"/>
    <property type="match status" value="1"/>
</dbReference>
<dbReference type="FunFam" id="3.30.40.10:FF:000183">
    <property type="entry name" value="putative E3 ubiquitin-protein ligase UBR7"/>
    <property type="match status" value="1"/>
</dbReference>
<keyword evidence="20" id="KW-1185">Reference proteome</keyword>
<evidence type="ECO:0000256" key="14">
    <source>
        <dbReference type="ARBA" id="ARBA00078314"/>
    </source>
</evidence>